<evidence type="ECO:0000256" key="1">
    <source>
        <dbReference type="SAM" id="SignalP"/>
    </source>
</evidence>
<evidence type="ECO:0008006" key="4">
    <source>
        <dbReference type="Google" id="ProtNLM"/>
    </source>
</evidence>
<dbReference type="Proteomes" id="UP000198915">
    <property type="component" value="Unassembled WGS sequence"/>
</dbReference>
<accession>A0A1I3ZND5</accession>
<organism evidence="2 3">
    <name type="scientific">Brevibacillus centrosporus</name>
    <dbReference type="NCBI Taxonomy" id="54910"/>
    <lineage>
        <taxon>Bacteria</taxon>
        <taxon>Bacillati</taxon>
        <taxon>Bacillota</taxon>
        <taxon>Bacilli</taxon>
        <taxon>Bacillales</taxon>
        <taxon>Paenibacillaceae</taxon>
        <taxon>Brevibacillus</taxon>
    </lineage>
</organism>
<feature type="signal peptide" evidence="1">
    <location>
        <begin position="1"/>
        <end position="20"/>
    </location>
</feature>
<protein>
    <recommendedName>
        <fullName evidence="4">DUF4367 domain-containing protein</fullName>
    </recommendedName>
</protein>
<dbReference type="AlphaFoldDB" id="A0A1I3ZND5"/>
<sequence length="166" mass="18682">MLISKILPILLSLSILQPVAPNPKDPLDVDSNKPLGNISTIELSETQFKNTYKKDILLPQYVPFTPTHTGGHFNKLLQELSIDYLNEKTNELLSISIYVQNGGDIKIQPEIVTLVDGTKAEYLHADNYIADFIRFKKNGLTYLVGISKNDKKEKRDDLLKVANSLQ</sequence>
<evidence type="ECO:0000313" key="2">
    <source>
        <dbReference type="EMBL" id="SFK45450.1"/>
    </source>
</evidence>
<keyword evidence="3" id="KW-1185">Reference proteome</keyword>
<keyword evidence="1" id="KW-0732">Signal</keyword>
<gene>
    <name evidence="2" type="ORF">SAMN05518846_113168</name>
</gene>
<proteinExistence type="predicted"/>
<name>A0A1I3ZND5_9BACL</name>
<feature type="chain" id="PRO_5039339720" description="DUF4367 domain-containing protein" evidence="1">
    <location>
        <begin position="21"/>
        <end position="166"/>
    </location>
</feature>
<dbReference type="EMBL" id="FORT01000013">
    <property type="protein sequence ID" value="SFK45450.1"/>
    <property type="molecule type" value="Genomic_DNA"/>
</dbReference>
<dbReference type="RefSeq" id="WP_092272980.1">
    <property type="nucleotide sequence ID" value="NZ_BJOE01000030.1"/>
</dbReference>
<evidence type="ECO:0000313" key="3">
    <source>
        <dbReference type="Proteomes" id="UP000198915"/>
    </source>
</evidence>
<reference evidence="3" key="1">
    <citation type="submission" date="2016-10" db="EMBL/GenBank/DDBJ databases">
        <authorList>
            <person name="Varghese N."/>
            <person name="Submissions S."/>
        </authorList>
    </citation>
    <scope>NUCLEOTIDE SEQUENCE [LARGE SCALE GENOMIC DNA]</scope>
    <source>
        <strain evidence="3">OK042</strain>
    </source>
</reference>